<keyword evidence="1" id="KW-0805">Transcription regulation</keyword>
<name>A0A853A200_9ACTN</name>
<feature type="domain" description="HTH tetR-type" evidence="6">
    <location>
        <begin position="32"/>
        <end position="91"/>
    </location>
</feature>
<feature type="region of interest" description="Disordered" evidence="5">
    <location>
        <begin position="1"/>
        <end position="30"/>
    </location>
</feature>
<dbReference type="InterPro" id="IPR009057">
    <property type="entry name" value="Homeodomain-like_sf"/>
</dbReference>
<keyword evidence="2 4" id="KW-0238">DNA-binding</keyword>
<dbReference type="PROSITE" id="PS50977">
    <property type="entry name" value="HTH_TETR_2"/>
    <property type="match status" value="1"/>
</dbReference>
<dbReference type="EMBL" id="JACBZD010000001">
    <property type="protein sequence ID" value="NYI04542.1"/>
    <property type="molecule type" value="Genomic_DNA"/>
</dbReference>
<dbReference type="Gene3D" id="1.10.357.10">
    <property type="entry name" value="Tetracycline Repressor, domain 2"/>
    <property type="match status" value="1"/>
</dbReference>
<organism evidence="7 8">
    <name type="scientific">Allostreptomyces psammosilenae</name>
    <dbReference type="NCBI Taxonomy" id="1892865"/>
    <lineage>
        <taxon>Bacteria</taxon>
        <taxon>Bacillati</taxon>
        <taxon>Actinomycetota</taxon>
        <taxon>Actinomycetes</taxon>
        <taxon>Kitasatosporales</taxon>
        <taxon>Streptomycetaceae</taxon>
        <taxon>Allostreptomyces</taxon>
    </lineage>
</organism>
<keyword evidence="8" id="KW-1185">Reference proteome</keyword>
<evidence type="ECO:0000313" key="7">
    <source>
        <dbReference type="EMBL" id="NYI04542.1"/>
    </source>
</evidence>
<dbReference type="SUPFAM" id="SSF46689">
    <property type="entry name" value="Homeodomain-like"/>
    <property type="match status" value="1"/>
</dbReference>
<dbReference type="GO" id="GO:0003700">
    <property type="term" value="F:DNA-binding transcription factor activity"/>
    <property type="evidence" value="ECO:0007669"/>
    <property type="project" value="TreeGrafter"/>
</dbReference>
<reference evidence="7 8" key="1">
    <citation type="submission" date="2020-07" db="EMBL/GenBank/DDBJ databases">
        <title>Sequencing the genomes of 1000 actinobacteria strains.</title>
        <authorList>
            <person name="Klenk H.-P."/>
        </authorList>
    </citation>
    <scope>NUCLEOTIDE SEQUENCE [LARGE SCALE GENOMIC DNA]</scope>
    <source>
        <strain evidence="7 8">DSM 42178</strain>
    </source>
</reference>
<dbReference type="PANTHER" id="PTHR30055:SF234">
    <property type="entry name" value="HTH-TYPE TRANSCRIPTIONAL REGULATOR BETI"/>
    <property type="match status" value="1"/>
</dbReference>
<dbReference type="Proteomes" id="UP000567795">
    <property type="component" value="Unassembled WGS sequence"/>
</dbReference>
<gene>
    <name evidence="7" type="ORF">FHU37_001485</name>
</gene>
<evidence type="ECO:0000259" key="6">
    <source>
        <dbReference type="PROSITE" id="PS50977"/>
    </source>
</evidence>
<evidence type="ECO:0000256" key="2">
    <source>
        <dbReference type="ARBA" id="ARBA00023125"/>
    </source>
</evidence>
<evidence type="ECO:0000256" key="5">
    <source>
        <dbReference type="SAM" id="MobiDB-lite"/>
    </source>
</evidence>
<dbReference type="GO" id="GO:0000976">
    <property type="term" value="F:transcription cis-regulatory region binding"/>
    <property type="evidence" value="ECO:0007669"/>
    <property type="project" value="TreeGrafter"/>
</dbReference>
<dbReference type="SUPFAM" id="SSF48498">
    <property type="entry name" value="Tetracyclin repressor-like, C-terminal domain"/>
    <property type="match status" value="1"/>
</dbReference>
<dbReference type="Pfam" id="PF00440">
    <property type="entry name" value="TetR_N"/>
    <property type="match status" value="1"/>
</dbReference>
<evidence type="ECO:0000256" key="4">
    <source>
        <dbReference type="PROSITE-ProRule" id="PRU00335"/>
    </source>
</evidence>
<protein>
    <submittedName>
        <fullName evidence="7">AcrR family transcriptional regulator</fullName>
    </submittedName>
</protein>
<dbReference type="PANTHER" id="PTHR30055">
    <property type="entry name" value="HTH-TYPE TRANSCRIPTIONAL REGULATOR RUTR"/>
    <property type="match status" value="1"/>
</dbReference>
<keyword evidence="3" id="KW-0804">Transcription</keyword>
<dbReference type="InterPro" id="IPR049445">
    <property type="entry name" value="TetR_SbtR-like_C"/>
</dbReference>
<feature type="compositionally biased region" description="Low complexity" evidence="5">
    <location>
        <begin position="217"/>
        <end position="235"/>
    </location>
</feature>
<feature type="DNA-binding region" description="H-T-H motif" evidence="4">
    <location>
        <begin position="54"/>
        <end position="73"/>
    </location>
</feature>
<dbReference type="PRINTS" id="PR00455">
    <property type="entry name" value="HTHTETR"/>
</dbReference>
<comment type="caution">
    <text evidence="7">The sequence shown here is derived from an EMBL/GenBank/DDBJ whole genome shotgun (WGS) entry which is preliminary data.</text>
</comment>
<proteinExistence type="predicted"/>
<evidence type="ECO:0000256" key="3">
    <source>
        <dbReference type="ARBA" id="ARBA00023163"/>
    </source>
</evidence>
<dbReference type="InterPro" id="IPR036271">
    <property type="entry name" value="Tet_transcr_reg_TetR-rel_C_sf"/>
</dbReference>
<feature type="region of interest" description="Disordered" evidence="5">
    <location>
        <begin position="205"/>
        <end position="235"/>
    </location>
</feature>
<dbReference type="RefSeq" id="WP_312892485.1">
    <property type="nucleotide sequence ID" value="NZ_JACBZD010000001.1"/>
</dbReference>
<evidence type="ECO:0000256" key="1">
    <source>
        <dbReference type="ARBA" id="ARBA00023015"/>
    </source>
</evidence>
<accession>A0A853A200</accession>
<dbReference type="Pfam" id="PF21597">
    <property type="entry name" value="TetR_C_43"/>
    <property type="match status" value="1"/>
</dbReference>
<evidence type="ECO:0000313" key="8">
    <source>
        <dbReference type="Proteomes" id="UP000567795"/>
    </source>
</evidence>
<dbReference type="InterPro" id="IPR001647">
    <property type="entry name" value="HTH_TetR"/>
</dbReference>
<dbReference type="AlphaFoldDB" id="A0A853A200"/>
<dbReference type="InterPro" id="IPR050109">
    <property type="entry name" value="HTH-type_TetR-like_transc_reg"/>
</dbReference>
<sequence length="235" mass="24196">MTPRQRGAGASDRAAAPVPATPAERPLRADARRNRARLLEVAEGVFATQGTSASTEEIARQAGVGIGTVFRHFPTKEALLEAVFVGRLRRLAEEARALAETTDPRGAFFVFFTRVVDQAATKNAFADALTEAGVDPRDAASEVGRELRDALGTLLAGAQRAGSVRADVGVPELIGLLIGTSRATEQAGDGEVRAGILRVVLDGLRPDPAARPPSAGPPAARAGESGATESGAAAG</sequence>